<feature type="transmembrane region" description="Helical" evidence="1">
    <location>
        <begin position="58"/>
        <end position="82"/>
    </location>
</feature>
<proteinExistence type="predicted"/>
<dbReference type="RefSeq" id="WP_155064733.1">
    <property type="nucleotide sequence ID" value="NZ_WMIF01000014.1"/>
</dbReference>
<keyword evidence="1" id="KW-1133">Transmembrane helix</keyword>
<gene>
    <name evidence="2" type="ORF">GL279_11315</name>
</gene>
<keyword evidence="1" id="KW-0812">Transmembrane</keyword>
<dbReference type="PANTHER" id="PTHR38598:SF1">
    <property type="entry name" value="INNER MEMBRANE PROTEIN YJCH"/>
    <property type="match status" value="1"/>
</dbReference>
<organism evidence="2 3">
    <name type="scientific">Paracoccus limosus</name>
    <dbReference type="NCBI Taxonomy" id="913252"/>
    <lineage>
        <taxon>Bacteria</taxon>
        <taxon>Pseudomonadati</taxon>
        <taxon>Pseudomonadota</taxon>
        <taxon>Alphaproteobacteria</taxon>
        <taxon>Rhodobacterales</taxon>
        <taxon>Paracoccaceae</taxon>
        <taxon>Paracoccus</taxon>
    </lineage>
</organism>
<sequence>MEQNLADRIAADPNYQLLKTTRSRFGWRLTIAMLVVYYGYVLLIAFDKSVLAARIGSGAMTWGIPLGFGVIIFTMVVTGIYVRRANSEFDELTERVKREALK</sequence>
<dbReference type="OrthoDB" id="5297034at2"/>
<name>A0A844H7G1_9RHOB</name>
<dbReference type="PANTHER" id="PTHR38598">
    <property type="entry name" value="INNER MEMBRANE PROTEIN YJCH"/>
    <property type="match status" value="1"/>
</dbReference>
<evidence type="ECO:0000256" key="1">
    <source>
        <dbReference type="SAM" id="Phobius"/>
    </source>
</evidence>
<dbReference type="EMBL" id="WMIF01000014">
    <property type="protein sequence ID" value="MTH35191.1"/>
    <property type="molecule type" value="Genomic_DNA"/>
</dbReference>
<protein>
    <submittedName>
        <fullName evidence="2">DUF485 domain-containing protein</fullName>
    </submittedName>
</protein>
<dbReference type="Proteomes" id="UP000442533">
    <property type="component" value="Unassembled WGS sequence"/>
</dbReference>
<comment type="caution">
    <text evidence="2">The sequence shown here is derived from an EMBL/GenBank/DDBJ whole genome shotgun (WGS) entry which is preliminary data.</text>
</comment>
<evidence type="ECO:0000313" key="3">
    <source>
        <dbReference type="Proteomes" id="UP000442533"/>
    </source>
</evidence>
<feature type="transmembrane region" description="Helical" evidence="1">
    <location>
        <begin position="25"/>
        <end position="46"/>
    </location>
</feature>
<dbReference type="GO" id="GO:0005886">
    <property type="term" value="C:plasma membrane"/>
    <property type="evidence" value="ECO:0007669"/>
    <property type="project" value="TreeGrafter"/>
</dbReference>
<dbReference type="AlphaFoldDB" id="A0A844H7G1"/>
<dbReference type="Pfam" id="PF04341">
    <property type="entry name" value="DUF485"/>
    <property type="match status" value="1"/>
</dbReference>
<reference evidence="2 3" key="1">
    <citation type="submission" date="2019-11" db="EMBL/GenBank/DDBJ databases">
        <authorList>
            <person name="Dong K."/>
        </authorList>
    </citation>
    <scope>NUCLEOTIDE SEQUENCE [LARGE SCALE GENOMIC DNA]</scope>
    <source>
        <strain evidence="2 3">JCM 17370</strain>
    </source>
</reference>
<accession>A0A844H7G1</accession>
<keyword evidence="3" id="KW-1185">Reference proteome</keyword>
<evidence type="ECO:0000313" key="2">
    <source>
        <dbReference type="EMBL" id="MTH35191.1"/>
    </source>
</evidence>
<dbReference type="InterPro" id="IPR052959">
    <property type="entry name" value="Inner_membrane_assoc"/>
</dbReference>
<dbReference type="InterPro" id="IPR007436">
    <property type="entry name" value="DUF485"/>
</dbReference>
<keyword evidence="1" id="KW-0472">Membrane</keyword>